<dbReference type="GO" id="GO:0005829">
    <property type="term" value="C:cytosol"/>
    <property type="evidence" value="ECO:0007669"/>
    <property type="project" value="TreeGrafter"/>
</dbReference>
<feature type="region of interest" description="Disordered" evidence="3">
    <location>
        <begin position="1811"/>
        <end position="1838"/>
    </location>
</feature>
<organism evidence="6 7">
    <name type="scientific">Symbiodinium microadriaticum</name>
    <name type="common">Dinoflagellate</name>
    <name type="synonym">Zooxanthella microadriatica</name>
    <dbReference type="NCBI Taxonomy" id="2951"/>
    <lineage>
        <taxon>Eukaryota</taxon>
        <taxon>Sar</taxon>
        <taxon>Alveolata</taxon>
        <taxon>Dinophyceae</taxon>
        <taxon>Suessiales</taxon>
        <taxon>Symbiodiniaceae</taxon>
        <taxon>Symbiodinium</taxon>
    </lineage>
</organism>
<dbReference type="SUPFAM" id="SSF48452">
    <property type="entry name" value="TPR-like"/>
    <property type="match status" value="1"/>
</dbReference>
<evidence type="ECO:0000256" key="1">
    <source>
        <dbReference type="PROSITE-ProRule" id="PRU00047"/>
    </source>
</evidence>
<dbReference type="Gene3D" id="1.25.40.10">
    <property type="entry name" value="Tetratricopeptide repeat domain"/>
    <property type="match status" value="1"/>
</dbReference>
<dbReference type="SUPFAM" id="SSF49764">
    <property type="entry name" value="HSP20-like chaperones"/>
    <property type="match status" value="1"/>
</dbReference>
<feature type="compositionally biased region" description="Basic residues" evidence="3">
    <location>
        <begin position="393"/>
        <end position="417"/>
    </location>
</feature>
<evidence type="ECO:0000259" key="4">
    <source>
        <dbReference type="PROSITE" id="PS50158"/>
    </source>
</evidence>
<keyword evidence="1" id="KW-0863">Zinc-finger</keyword>
<dbReference type="GO" id="GO:0006457">
    <property type="term" value="P:protein folding"/>
    <property type="evidence" value="ECO:0007669"/>
    <property type="project" value="TreeGrafter"/>
</dbReference>
<dbReference type="InterPro" id="IPR011990">
    <property type="entry name" value="TPR-like_helical_dom_sf"/>
</dbReference>
<dbReference type="InterPro" id="IPR036875">
    <property type="entry name" value="Znf_CCHC_sf"/>
</dbReference>
<name>A0A1Q9DV14_SYMMI</name>
<dbReference type="Pfam" id="PF07727">
    <property type="entry name" value="RVT_2"/>
    <property type="match status" value="1"/>
</dbReference>
<feature type="region of interest" description="Disordered" evidence="3">
    <location>
        <begin position="3077"/>
        <end position="3105"/>
    </location>
</feature>
<dbReference type="InterPro" id="IPR013103">
    <property type="entry name" value="RVT_2"/>
</dbReference>
<dbReference type="InterPro" id="IPR008978">
    <property type="entry name" value="HSP20-like_chaperone"/>
</dbReference>
<evidence type="ECO:0000256" key="2">
    <source>
        <dbReference type="SAM" id="Coils"/>
    </source>
</evidence>
<dbReference type="SUPFAM" id="SSF53098">
    <property type="entry name" value="Ribonuclease H-like"/>
    <property type="match status" value="1"/>
</dbReference>
<feature type="domain" description="CCHC-type" evidence="4">
    <location>
        <begin position="471"/>
        <end position="487"/>
    </location>
</feature>
<comment type="caution">
    <text evidence="6">The sequence shown here is derived from an EMBL/GenBank/DDBJ whole genome shotgun (WGS) entry which is preliminary data.</text>
</comment>
<feature type="region of interest" description="Disordered" evidence="3">
    <location>
        <begin position="484"/>
        <end position="507"/>
    </location>
</feature>
<evidence type="ECO:0000313" key="6">
    <source>
        <dbReference type="EMBL" id="OLP98981.1"/>
    </source>
</evidence>
<feature type="region of interest" description="Disordered" evidence="3">
    <location>
        <begin position="393"/>
        <end position="421"/>
    </location>
</feature>
<feature type="compositionally biased region" description="Basic and acidic residues" evidence="3">
    <location>
        <begin position="3084"/>
        <end position="3105"/>
    </location>
</feature>
<dbReference type="PROSITE" id="PS51203">
    <property type="entry name" value="CS"/>
    <property type="match status" value="1"/>
</dbReference>
<feature type="coiled-coil region" evidence="2">
    <location>
        <begin position="123"/>
        <end position="185"/>
    </location>
</feature>
<dbReference type="SMART" id="SM00028">
    <property type="entry name" value="TPR"/>
    <property type="match status" value="3"/>
</dbReference>
<keyword evidence="7" id="KW-1185">Reference proteome</keyword>
<proteinExistence type="predicted"/>
<gene>
    <name evidence="6" type="primary">GIP</name>
    <name evidence="6" type="ORF">AK812_SmicGene18508</name>
</gene>
<dbReference type="Gene3D" id="4.10.60.10">
    <property type="entry name" value="Zinc finger, CCHC-type"/>
    <property type="match status" value="1"/>
</dbReference>
<dbReference type="PANTHER" id="PTHR46035">
    <property type="entry name" value="TETRATRICOPEPTIDE REPEAT PROTEIN 4"/>
    <property type="match status" value="1"/>
</dbReference>
<feature type="region of interest" description="Disordered" evidence="3">
    <location>
        <begin position="66"/>
        <end position="87"/>
    </location>
</feature>
<dbReference type="InterPro" id="IPR001878">
    <property type="entry name" value="Znf_CCHC"/>
</dbReference>
<dbReference type="InterPro" id="IPR019734">
    <property type="entry name" value="TPR_rpt"/>
</dbReference>
<dbReference type="PANTHER" id="PTHR46035:SF1">
    <property type="entry name" value="TETRATRICOPEPTIDE REPEAT PROTEIN 4"/>
    <property type="match status" value="1"/>
</dbReference>
<evidence type="ECO:0000313" key="7">
    <source>
        <dbReference type="Proteomes" id="UP000186817"/>
    </source>
</evidence>
<accession>A0A1Q9DV14</accession>
<dbReference type="Gene3D" id="2.60.40.790">
    <property type="match status" value="1"/>
</dbReference>
<dbReference type="SUPFAM" id="SSF57756">
    <property type="entry name" value="Retrovirus zinc finger-like domains"/>
    <property type="match status" value="1"/>
</dbReference>
<feature type="region of interest" description="Disordered" evidence="3">
    <location>
        <begin position="2535"/>
        <end position="2557"/>
    </location>
</feature>
<dbReference type="InterPro" id="IPR012337">
    <property type="entry name" value="RNaseH-like_sf"/>
</dbReference>
<dbReference type="PROSITE" id="PS50158">
    <property type="entry name" value="ZF_CCHC"/>
    <property type="match status" value="1"/>
</dbReference>
<feature type="region of interest" description="Disordered" evidence="3">
    <location>
        <begin position="888"/>
        <end position="944"/>
    </location>
</feature>
<dbReference type="InterPro" id="IPR007052">
    <property type="entry name" value="CS_dom"/>
</dbReference>
<dbReference type="InterPro" id="IPR036397">
    <property type="entry name" value="RNaseH_sf"/>
</dbReference>
<reference evidence="6 7" key="1">
    <citation type="submission" date="2016-02" db="EMBL/GenBank/DDBJ databases">
        <title>Genome analysis of coral dinoflagellate symbionts highlights evolutionary adaptations to a symbiotic lifestyle.</title>
        <authorList>
            <person name="Aranda M."/>
            <person name="Li Y."/>
            <person name="Liew Y.J."/>
            <person name="Baumgarten S."/>
            <person name="Simakov O."/>
            <person name="Wilson M."/>
            <person name="Piel J."/>
            <person name="Ashoor H."/>
            <person name="Bougouffa S."/>
            <person name="Bajic V.B."/>
            <person name="Ryu T."/>
            <person name="Ravasi T."/>
            <person name="Bayer T."/>
            <person name="Micklem G."/>
            <person name="Kim H."/>
            <person name="Bhak J."/>
            <person name="Lajeunesse T.C."/>
            <person name="Voolstra C.R."/>
        </authorList>
    </citation>
    <scope>NUCLEOTIDE SEQUENCE [LARGE SCALE GENOMIC DNA]</scope>
    <source>
        <strain evidence="6 7">CCMP2467</strain>
    </source>
</reference>
<dbReference type="GO" id="GO:0003676">
    <property type="term" value="F:nucleic acid binding"/>
    <property type="evidence" value="ECO:0007669"/>
    <property type="project" value="InterPro"/>
</dbReference>
<evidence type="ECO:0000259" key="5">
    <source>
        <dbReference type="PROSITE" id="PS51203"/>
    </source>
</evidence>
<keyword evidence="2" id="KW-0175">Coiled coil</keyword>
<dbReference type="OrthoDB" id="428172at2759"/>
<feature type="domain" description="CS" evidence="5">
    <location>
        <begin position="3116"/>
        <end position="3205"/>
    </location>
</feature>
<dbReference type="EMBL" id="LSRX01000378">
    <property type="protein sequence ID" value="OLP98981.1"/>
    <property type="molecule type" value="Genomic_DNA"/>
</dbReference>
<keyword evidence="1" id="KW-0862">Zinc</keyword>
<protein>
    <submittedName>
        <fullName evidence="6">Copia protein</fullName>
    </submittedName>
</protein>
<dbReference type="GO" id="GO:0030544">
    <property type="term" value="F:Hsp70 protein binding"/>
    <property type="evidence" value="ECO:0007669"/>
    <property type="project" value="TreeGrafter"/>
</dbReference>
<dbReference type="GO" id="GO:0051879">
    <property type="term" value="F:Hsp90 protein binding"/>
    <property type="evidence" value="ECO:0007669"/>
    <property type="project" value="TreeGrafter"/>
</dbReference>
<dbReference type="Gene3D" id="3.30.420.10">
    <property type="entry name" value="Ribonuclease H-like superfamily/Ribonuclease H"/>
    <property type="match status" value="1"/>
</dbReference>
<dbReference type="SMART" id="SM00343">
    <property type="entry name" value="ZnF_C2HC"/>
    <property type="match status" value="1"/>
</dbReference>
<dbReference type="Proteomes" id="UP000186817">
    <property type="component" value="Unassembled WGS sequence"/>
</dbReference>
<dbReference type="GO" id="GO:0008270">
    <property type="term" value="F:zinc ion binding"/>
    <property type="evidence" value="ECO:0007669"/>
    <property type="project" value="UniProtKB-KW"/>
</dbReference>
<evidence type="ECO:0000256" key="3">
    <source>
        <dbReference type="SAM" id="MobiDB-lite"/>
    </source>
</evidence>
<dbReference type="GO" id="GO:0005634">
    <property type="term" value="C:nucleus"/>
    <property type="evidence" value="ECO:0007669"/>
    <property type="project" value="TreeGrafter"/>
</dbReference>
<keyword evidence="1" id="KW-0479">Metal-binding</keyword>
<sequence>MFSMDEDAARGEREEEEVKVDAMLARMDELMAMVSIATSDDDFREKRQRIAKKLRRTSIELMRTISAGNGKEDDMSGSEEWEGASAISDSQRAATIKELFQRSREADEVAKLAKLVSLQSIQLEVSGQRTQAAEQRCEALEQRARAAEHCVEALEAELALRRRRAEVLELHRRKLEADNVELQRRLQNLHPTKENKEDGEQPEVKYKEYARNLKLWLIEATERLPGSLIGKRIIDAIPYGSRLAALLAHMSVEEITDPSGYQRIVATIEEAHDYLKDAKLEQAFDQAIFKGRRRADQSLSGFVATKKAAFGELKRQGLDLLGTSAGSHLLGHLLLRQGNFTEDQKQRIKVLTDGSIDFPKEAPPPELEEIDAVEYLGDYLTWVFYETKDRLVKGKGKGKGKSHKGKGKGKPGGKGRHTPGTFGVYGTLGSYLDHRRALQEARTGRGFMTPRGDRGDGRHRVSISELMSRTRCHQCKQVGHWARNCPNRRGTQPGRAAGGNKPLSSSSGPTAAMFFVDPPAESQHGFFAQTGSTSAVEQYMTSCEPSVLQAFAIPPLPSATTQAQNHNDTYLSCNYATSNEQPGRALIDTAAQHGLVGRETLSKMDQHLQQNFGIKVQHSTEDGGTVRGVCGVEEKTPIAYIPVGIAGYSGQLRVQIVPGSVPCLVPAYLLTDLGSVIDMSSMRVYHTHLSCMQYMLQRSSGHVEVSLTEFGVAHLVRRLPLRSWMPVATLSRCLQRWRRLWLRWLWAFNMQAIGAFLEMTREPHLRIARRLAIRRERMEQRAMLLQQQESYILAKAKAEKREAIRNYLPDDAGDLLRPRVQHIGRSKFLAPVLRSSPTCPRAKVSHGANAQWAWAKCEQCGSLEQIPKLTLDQMQEWNTVMVYQKPNYVTPQSKKEERQKKKGDRPGSSTDQNVIKEPLPESLEPPRQALLVGGTPSRSAGPMAAGSDDVVFIGTPAESEHGLLSSAPDLDNDFIEDTVNLMQCEPPAEHRRCTLCRDGDLTLYRLNQYDLLIWVCQRGDPNCKCTWQGKIPHDQMAPAFGAKLCMECQQSELKQVTWRGREAWLCGQCGDRTLVSEWWEVFHDFTMNGGGALTRERLQEFEEITDDGWETLTALVDTRLCYFWKFCGTKVPGTRNAVLKAPLQKRILFNLDEGQPNVINIGYGTLPDYDLGTQEPIFVYVAQEFSGDFVQELKDVQFDPIEVTMDKGTKRALLESLDRICGPSFDEYLTACEDEHQNSEATTDATGWCLPTTEERNYWIGRAQESEEPRRWRRVGDNMVLCLLAGDEHFVPSVGPGLRHLRWIADLHHGQWSWREKGGHGQLHQPTQVPDTGTVVIYSTTNPGVQEEFASYEELTTQEKKAILRAHVNLGHPSQSEFVRLLKAAGCRPDVISYVQRDFSCSGCDLEKRPPTRLPASTPRTYDFNVVVGVDVLFVHGLDNRTEHPVLNITCHGTLYSTFGLIDHTRRSAQLTFKAFDRLWLRTFGPPEFMILDQGTEFTGCTFENGVTERRGGLFKNIYYRSRELAQPRDMDEVEALIFEVPWSLQTMCNRSGYSPAQRVLGRQPRVTLDMISDGQTYDLSTSTDTAWKRAEELRTAARNALIEQDSKQRLARASRGRPRRQLENHVFREGQPVTVWRQGRRGALAKDWRHCHVIYYKPRRMGICRQVMLWHPPLMDQENLKYHKQTNSLDQVQKDLMYHKQTNSDQVQEDLTYHKQTNSNQVQEDLTYHKQTNSDQVQEDHMYHKHRNVARGLATSGSEEVATCRSKGIPIQDLESGQVIEDERMTGTEASRTLHRPLPRGVTNVETTLYYRPQPGHPDPGLPLDVDDEPHQGGDDQRLFDRGLKRVHEGGGSSSARPKSKIGGVWMADCVTPWGDKASFPVIANARDLQLFGKLGVNDVLYSYSELHSGWICLTRKSGKELQERTLNKEERKLFDAAKLTEIQNLEGSNAISFITDDDEIEKIRILSSLHYRLVIMDVSSAFGQSDAHEREQGPLYATMPPSGIPGKEKHHLIRVLTAVYGLVNAPAVWRKTVRKALCDLGYVESTFDPCLYVLPYADSENPHGRRGCAGLVLLDVDDFLQGGNKRHETLMERLRQRFKFGKWREIFGGSGEYLGRTVSQKEDFEITVSMERYLREKLSPVILPRELVKDETRPLDENETTLVRGAGGSLLWVGREARPDVAASCAMTMTWGKEGPTVQNIKFCNKVIQELHNTSGAYLRILPIGLEDGIWLVFSDASLGNDGDKSQGGFMVAFCDRCIMDGKIARLSINSWKSHRLRRAVKASLGSEALALDDGLAELEWVKALFCEAVVPGTCVSDGTRYGEDETIAVARMTDDGDPTVGVTDARALYDLYHRRSGAAGLCRRAQLDVAVMSKSAEVLRTKVFWIPGANMPADCLTKRLGNSSLMRWLMANARYALTQDSLSMLWETPLDGCETKQHDASAESLHKQATQLLEKLSQPRSGHSLAAGFMVEESEQVDQIGRGRAQGSREFASGLVSSRHPRGEVEVRWADWQLQSGLQLQFERALQATPMKEVPNGHSSAPTPRFSMTGVQQSVRRTLPARIETARRPWQAKTWNVASPWKESEGETAEGAGGQRSICAEAEAFRMDGPYARKEAARCRPGVSSRALNPGVQFAAWTWPGLAAIASGCECEGPGEKPKEGTPTLGSLIDLSARRLACGMCWVLAVVTCRRSTAKPANHKGSNSSRMEARTLVWDRKPLYAVQSDSLVPPTVGWKKFTGLLPIPHIQSSDSLEDAAEMSASALKEQGNALFAARSYKEAAAKWSRALAAVSAAGPSLSSTLMQLSVTLYANRAESQLRQEHWADALDDCQAALKHKPTHEKALLRAAVALKSLRRHGEAREMILRCLEVDAKNQEAKGLLHGLDLEDNGQIPARAKAAKAAKEKLRETLKGDADFSSIPRAFDTKDVNNKKGFAAFEGYSKLREKEEQVPISELPYHKMGLPDAQVELMDTFFREIRASKKQQAMHHKREITNYELVKNEYRERVLEDRALGRQDPIQLHAKETKEVRDADPPLCLVVKKKPQDLVADRVGLSGADKAEIDALFSGFKPAKTVLPSPDQRTSLEKQLDAEEEAERRNLERQADEELKTLQASRKGEPTRFEQAGGEVYCWWTLPAGIKSKDIEVQTSKGGAQLLVLVRGIPIFDRQLFHNIRGDDVLWSLDAGELSLTLTKAERNKLWDQLGTVCDIQVDASGKPIPSSIPEPMSASDRLQKFKQMVEGDDGHQARYEELGDTGKQLVDAMRRFEHARATGDQNALSLAEHDLEELGRVFAQAAGLPCSIRGFHEGSTFRFGGGSSRGTFSLARHDVLLLERLVAVAASVQLLVIRRLNSVITRSPGGSGCLVRHGHPVSRSRLSSLGEECRQLHRHEVPTNRGPRKPT</sequence>